<dbReference type="Proteomes" id="UP000018291">
    <property type="component" value="Unassembled WGS sequence"/>
</dbReference>
<evidence type="ECO:0000259" key="1">
    <source>
        <dbReference type="Pfam" id="PF00108"/>
    </source>
</evidence>
<accession>R4Z3W8</accession>
<sequence>MDDPVITGWHALPLRREPGDVAALTVAAATKALRSAGNPDPQLILVANALGGPLQTQDNIRGQAWLRDAGLGGAGVINIDNSCAGGSTALYTADKLVRSGVETVLVIGVEQMTVGSTRATVDAIHRAMTPDDRQMYTAMAAGRGTPVMALNARWAREYMTRHGLGDDVLVEAAVRAARLGAANPVGVRTQPITHEHAATSRLINDPLRVEMCSGFADGAAAVVLSATGDGPRITATTMVGGDGTGDYHSRVGDVAARLWTQLGVEARDADVVELHDANASELLWATDVIGITAPGEAAGALTAGRLEPDGDLPAVNPSGGLLGRGHPIGATGVYQLVELAEQVSGLAGSRQRLGADLGALFNCGGIIGEDTAAAVGIAVAGG</sequence>
<dbReference type="InterPro" id="IPR055140">
    <property type="entry name" value="Thiolase_C_2"/>
</dbReference>
<dbReference type="Pfam" id="PF00108">
    <property type="entry name" value="Thiolase_N"/>
    <property type="match status" value="1"/>
</dbReference>
<name>R4Z3W8_9ACTN</name>
<dbReference type="eggNOG" id="COG0183">
    <property type="taxonomic scope" value="Bacteria"/>
</dbReference>
<dbReference type="EC" id="2.3.1.-" evidence="3"/>
<dbReference type="PANTHER" id="PTHR42870:SF6">
    <property type="entry name" value="ACETYL-COA C-ACYLTRANSFERASE"/>
    <property type="match status" value="1"/>
</dbReference>
<dbReference type="RefSeq" id="WP_012225587.1">
    <property type="nucleotide sequence ID" value="NZ_HG422565.1"/>
</dbReference>
<dbReference type="InterPro" id="IPR016039">
    <property type="entry name" value="Thiolase-like"/>
</dbReference>
<keyword evidence="3" id="KW-0012">Acyltransferase</keyword>
<evidence type="ECO:0000313" key="3">
    <source>
        <dbReference type="EMBL" id="CCM63257.1"/>
    </source>
</evidence>
<dbReference type="AlphaFoldDB" id="R4Z3W8"/>
<organism evidence="3 4">
    <name type="scientific">Candidatus Neomicrothrix parvicella RN1</name>
    <dbReference type="NCBI Taxonomy" id="1229780"/>
    <lineage>
        <taxon>Bacteria</taxon>
        <taxon>Bacillati</taxon>
        <taxon>Actinomycetota</taxon>
        <taxon>Acidimicrobiia</taxon>
        <taxon>Acidimicrobiales</taxon>
        <taxon>Microthrixaceae</taxon>
        <taxon>Candidatus Neomicrothrix</taxon>
    </lineage>
</organism>
<keyword evidence="3" id="KW-0808">Transferase</keyword>
<dbReference type="InterPro" id="IPR020616">
    <property type="entry name" value="Thiolase_N"/>
</dbReference>
<feature type="domain" description="Thiolase C-terminal" evidence="2">
    <location>
        <begin position="259"/>
        <end position="371"/>
    </location>
</feature>
<keyword evidence="4" id="KW-1185">Reference proteome</keyword>
<dbReference type="HOGENOM" id="CLU_035425_4_0_11"/>
<evidence type="ECO:0000313" key="4">
    <source>
        <dbReference type="Proteomes" id="UP000018291"/>
    </source>
</evidence>
<dbReference type="PIRSF" id="PIRSF000429">
    <property type="entry name" value="Ac-CoA_Ac_transf"/>
    <property type="match status" value="1"/>
</dbReference>
<feature type="domain" description="Thiolase N-terminal" evidence="1">
    <location>
        <begin position="60"/>
        <end position="139"/>
    </location>
</feature>
<evidence type="ECO:0000259" key="2">
    <source>
        <dbReference type="Pfam" id="PF22691"/>
    </source>
</evidence>
<dbReference type="Pfam" id="PF22691">
    <property type="entry name" value="Thiolase_C_1"/>
    <property type="match status" value="1"/>
</dbReference>
<comment type="caution">
    <text evidence="3">The sequence shown here is derived from an EMBL/GenBank/DDBJ whole genome shotgun (WGS) entry which is preliminary data.</text>
</comment>
<gene>
    <name evidence="3" type="ORF">BN381_20081</name>
</gene>
<reference evidence="3 4" key="1">
    <citation type="journal article" date="2013" name="ISME J.">
        <title>Metabolic model for the filamentous 'Candidatus Microthrix parvicella' based on genomic and metagenomic analyses.</title>
        <authorList>
            <person name="Jon McIlroy S."/>
            <person name="Kristiansen R."/>
            <person name="Albertsen M."/>
            <person name="Michael Karst S."/>
            <person name="Rossetti S."/>
            <person name="Lund Nielsen J."/>
            <person name="Tandoi V."/>
            <person name="James Seviour R."/>
            <person name="Nielsen P.H."/>
        </authorList>
    </citation>
    <scope>NUCLEOTIDE SEQUENCE [LARGE SCALE GENOMIC DNA]</scope>
    <source>
        <strain evidence="3 4">RN1</strain>
    </source>
</reference>
<dbReference type="STRING" id="1229780.BN381_20081"/>
<dbReference type="GO" id="GO:0016747">
    <property type="term" value="F:acyltransferase activity, transferring groups other than amino-acyl groups"/>
    <property type="evidence" value="ECO:0007669"/>
    <property type="project" value="InterPro"/>
</dbReference>
<dbReference type="PANTHER" id="PTHR42870">
    <property type="entry name" value="ACETYL-COA C-ACETYLTRANSFERASE"/>
    <property type="match status" value="1"/>
</dbReference>
<dbReference type="CDD" id="cd00829">
    <property type="entry name" value="SCP-x_thiolase"/>
    <property type="match status" value="1"/>
</dbReference>
<dbReference type="EMBL" id="CANL01000012">
    <property type="protein sequence ID" value="CCM63257.1"/>
    <property type="molecule type" value="Genomic_DNA"/>
</dbReference>
<dbReference type="InterPro" id="IPR002155">
    <property type="entry name" value="Thiolase"/>
</dbReference>
<proteinExistence type="predicted"/>
<protein>
    <submittedName>
        <fullName evidence="3">Putative thiolase</fullName>
        <ecNumber evidence="3">2.3.1.-</ecNumber>
    </submittedName>
</protein>
<dbReference type="SUPFAM" id="SSF53901">
    <property type="entry name" value="Thiolase-like"/>
    <property type="match status" value="1"/>
</dbReference>
<dbReference type="Gene3D" id="3.40.47.10">
    <property type="match status" value="1"/>
</dbReference>
<dbReference type="OrthoDB" id="9785768at2"/>